<keyword evidence="3" id="KW-0479">Metal-binding</keyword>
<dbReference type="GO" id="GO:0003712">
    <property type="term" value="F:transcription coregulator activity"/>
    <property type="evidence" value="ECO:0007669"/>
    <property type="project" value="TreeGrafter"/>
</dbReference>
<feature type="domain" description="JmjC" evidence="6">
    <location>
        <begin position="2"/>
        <end position="131"/>
    </location>
</feature>
<reference evidence="7 8" key="1">
    <citation type="submission" date="2024-01" db="EMBL/GenBank/DDBJ databases">
        <title>The complete chloroplast genome sequence of Lithospermum erythrorhizon: insights into the phylogenetic relationship among Boraginaceae species and the maternal lineages of purple gromwells.</title>
        <authorList>
            <person name="Okada T."/>
            <person name="Watanabe K."/>
        </authorList>
    </citation>
    <scope>NUCLEOTIDE SEQUENCE [LARGE SCALE GENOMIC DNA]</scope>
</reference>
<comment type="similarity">
    <text evidence="2">Belongs to the JARID1 histone demethylase family.</text>
</comment>
<dbReference type="GO" id="GO:0031490">
    <property type="term" value="F:chromatin DNA binding"/>
    <property type="evidence" value="ECO:0007669"/>
    <property type="project" value="TreeGrafter"/>
</dbReference>
<comment type="subcellular location">
    <subcellularLocation>
        <location evidence="1">Nucleus</location>
    </subcellularLocation>
</comment>
<dbReference type="GO" id="GO:0046872">
    <property type="term" value="F:metal ion binding"/>
    <property type="evidence" value="ECO:0007669"/>
    <property type="project" value="UniProtKB-KW"/>
</dbReference>
<dbReference type="Gene3D" id="2.60.120.650">
    <property type="entry name" value="Cupin"/>
    <property type="match status" value="1"/>
</dbReference>
<dbReference type="InterPro" id="IPR003347">
    <property type="entry name" value="JmjC_dom"/>
</dbReference>
<feature type="region of interest" description="Disordered" evidence="5">
    <location>
        <begin position="1"/>
        <end position="28"/>
    </location>
</feature>
<name>A0AAV3P0X0_LITER</name>
<protein>
    <submittedName>
        <fullName evidence="7">Histone modifying enzyme</fullName>
    </submittedName>
</protein>
<dbReference type="GO" id="GO:0006357">
    <property type="term" value="P:regulation of transcription by RNA polymerase II"/>
    <property type="evidence" value="ECO:0007669"/>
    <property type="project" value="TreeGrafter"/>
</dbReference>
<dbReference type="PANTHER" id="PTHR12549:SF49">
    <property type="entry name" value="LYSINE-SPECIFIC DEMETHYLASE JMJ25-LIKE ISOFORM X1"/>
    <property type="match status" value="1"/>
</dbReference>
<feature type="region of interest" description="Disordered" evidence="5">
    <location>
        <begin position="162"/>
        <end position="197"/>
    </location>
</feature>
<evidence type="ECO:0000256" key="4">
    <source>
        <dbReference type="ARBA" id="ARBA00023242"/>
    </source>
</evidence>
<dbReference type="GO" id="GO:0000785">
    <property type="term" value="C:chromatin"/>
    <property type="evidence" value="ECO:0007669"/>
    <property type="project" value="TreeGrafter"/>
</dbReference>
<dbReference type="PANTHER" id="PTHR12549">
    <property type="entry name" value="JMJC DOMAIN-CONTAINING HISTONE DEMETHYLATION PROTEIN"/>
    <property type="match status" value="1"/>
</dbReference>
<evidence type="ECO:0000256" key="3">
    <source>
        <dbReference type="ARBA" id="ARBA00022723"/>
    </source>
</evidence>
<evidence type="ECO:0000313" key="7">
    <source>
        <dbReference type="EMBL" id="GAA0144351.1"/>
    </source>
</evidence>
<dbReference type="GO" id="GO:0032454">
    <property type="term" value="F:histone H3K9 demethylase activity"/>
    <property type="evidence" value="ECO:0007669"/>
    <property type="project" value="InterPro"/>
</dbReference>
<evidence type="ECO:0000313" key="8">
    <source>
        <dbReference type="Proteomes" id="UP001454036"/>
    </source>
</evidence>
<comment type="caution">
    <text evidence="7">The sequence shown here is derived from an EMBL/GenBank/DDBJ whole genome shotgun (WGS) entry which is preliminary data.</text>
</comment>
<dbReference type="GO" id="GO:0000118">
    <property type="term" value="C:histone deacetylase complex"/>
    <property type="evidence" value="ECO:0007669"/>
    <property type="project" value="TreeGrafter"/>
</dbReference>
<evidence type="ECO:0000256" key="1">
    <source>
        <dbReference type="ARBA" id="ARBA00004123"/>
    </source>
</evidence>
<sequence>MHLGKNSSVGQKDGQQNRTNPSSASSSCRCDHEEADVLWDVFRRQDIPKLKEYLNLHFREFTHTFGTVLKQVSHPIHDQTFYLSMDHKRKLKEEYGIEQWTFTQKSCISVCLDFFSPGSVNEAIRLTEEFRDLPKDHIAKEDRLEVKKLILHSLSSAIKDFEKSSKSDRDMHNEDSSLIRSLSKGEGGSTSPSPRRMNSISVVSDEVSLAPCKQENLTTPEIHPVGQPWGSPSPVSEAEIENKNVDIERVESALKKLQALSAAKRSHLPSSLKAGDASKNSSPLIIAKEIWDDFIKSPLKVFGNLSNEMTTMHAISMLIENLSLFDEKEAKLILDIKEILSSVVKERGMKEQLERKNKQELCELEKSIRDKRKRTGNEMEEGSARAEEVISVAEDKEAKTKSNEEKMAGADCVIDSLMSRFFAVQSQYVLRC</sequence>
<evidence type="ECO:0000259" key="6">
    <source>
        <dbReference type="SMART" id="SM00558"/>
    </source>
</evidence>
<dbReference type="Proteomes" id="UP001454036">
    <property type="component" value="Unassembled WGS sequence"/>
</dbReference>
<dbReference type="EMBL" id="BAABME010000635">
    <property type="protein sequence ID" value="GAA0144351.1"/>
    <property type="molecule type" value="Genomic_DNA"/>
</dbReference>
<evidence type="ECO:0000256" key="5">
    <source>
        <dbReference type="SAM" id="MobiDB-lite"/>
    </source>
</evidence>
<dbReference type="InterPro" id="IPR045109">
    <property type="entry name" value="LSDs-like"/>
</dbReference>
<dbReference type="SMART" id="SM00558">
    <property type="entry name" value="JmjC"/>
    <property type="match status" value="1"/>
</dbReference>
<proteinExistence type="inferred from homology"/>
<keyword evidence="4" id="KW-0539">Nucleus</keyword>
<feature type="compositionally biased region" description="Basic and acidic residues" evidence="5">
    <location>
        <begin position="162"/>
        <end position="177"/>
    </location>
</feature>
<evidence type="ECO:0000256" key="2">
    <source>
        <dbReference type="ARBA" id="ARBA00006801"/>
    </source>
</evidence>
<gene>
    <name evidence="7" type="ORF">LIER_04825</name>
</gene>
<organism evidence="7 8">
    <name type="scientific">Lithospermum erythrorhizon</name>
    <name type="common">Purple gromwell</name>
    <name type="synonym">Lithospermum officinale var. erythrorhizon</name>
    <dbReference type="NCBI Taxonomy" id="34254"/>
    <lineage>
        <taxon>Eukaryota</taxon>
        <taxon>Viridiplantae</taxon>
        <taxon>Streptophyta</taxon>
        <taxon>Embryophyta</taxon>
        <taxon>Tracheophyta</taxon>
        <taxon>Spermatophyta</taxon>
        <taxon>Magnoliopsida</taxon>
        <taxon>eudicotyledons</taxon>
        <taxon>Gunneridae</taxon>
        <taxon>Pentapetalae</taxon>
        <taxon>asterids</taxon>
        <taxon>lamiids</taxon>
        <taxon>Boraginales</taxon>
        <taxon>Boraginaceae</taxon>
        <taxon>Boraginoideae</taxon>
        <taxon>Lithospermeae</taxon>
        <taxon>Lithospermum</taxon>
    </lineage>
</organism>
<dbReference type="SUPFAM" id="SSF51197">
    <property type="entry name" value="Clavaminate synthase-like"/>
    <property type="match status" value="1"/>
</dbReference>
<keyword evidence="8" id="KW-1185">Reference proteome</keyword>
<dbReference type="AlphaFoldDB" id="A0AAV3P0X0"/>
<accession>A0AAV3P0X0</accession>